<dbReference type="Pfam" id="PF10609">
    <property type="entry name" value="ParA"/>
    <property type="match status" value="1"/>
</dbReference>
<dbReference type="PANTHER" id="PTHR32309">
    <property type="entry name" value="TYROSINE-PROTEIN KINASE"/>
    <property type="match status" value="1"/>
</dbReference>
<dbReference type="GO" id="GO:0016301">
    <property type="term" value="F:kinase activity"/>
    <property type="evidence" value="ECO:0007669"/>
    <property type="project" value="UniProtKB-KW"/>
</dbReference>
<dbReference type="InterPro" id="IPR005702">
    <property type="entry name" value="Wzc-like_C"/>
</dbReference>
<dbReference type="CDD" id="cd05387">
    <property type="entry name" value="BY-kinase"/>
    <property type="match status" value="1"/>
</dbReference>
<organism evidence="4 5">
    <name type="scientific">Pseudorhodobacter turbinis</name>
    <dbReference type="NCBI Taxonomy" id="2500533"/>
    <lineage>
        <taxon>Bacteria</taxon>
        <taxon>Pseudomonadati</taxon>
        <taxon>Pseudomonadota</taxon>
        <taxon>Alphaproteobacteria</taxon>
        <taxon>Rhodobacterales</taxon>
        <taxon>Paracoccaceae</taxon>
        <taxon>Pseudorhodobacter</taxon>
    </lineage>
</organism>
<dbReference type="EMBL" id="CP039966">
    <property type="protein sequence ID" value="QCO58109.1"/>
    <property type="molecule type" value="Genomic_DNA"/>
</dbReference>
<keyword evidence="4" id="KW-0808">Transferase</keyword>
<keyword evidence="5" id="KW-1185">Reference proteome</keyword>
<dbReference type="InterPro" id="IPR027417">
    <property type="entry name" value="P-loop_NTPase"/>
</dbReference>
<keyword evidence="1" id="KW-0547">Nucleotide-binding</keyword>
<feature type="region of interest" description="Disordered" evidence="3">
    <location>
        <begin position="1"/>
        <end position="34"/>
    </location>
</feature>
<geneLocation type="plasmid" evidence="4 5">
    <name>unnamed2</name>
</geneLocation>
<dbReference type="OrthoDB" id="9775724at2"/>
<evidence type="ECO:0000256" key="3">
    <source>
        <dbReference type="SAM" id="MobiDB-lite"/>
    </source>
</evidence>
<dbReference type="InterPro" id="IPR050445">
    <property type="entry name" value="Bact_polysacc_biosynth/exp"/>
</dbReference>
<dbReference type="AlphaFoldDB" id="A0A4P8EM49"/>
<keyword evidence="4" id="KW-0418">Kinase</keyword>
<accession>A0A4P8EM49</accession>
<dbReference type="SUPFAM" id="SSF52540">
    <property type="entry name" value="P-loop containing nucleoside triphosphate hydrolases"/>
    <property type="match status" value="1"/>
</dbReference>
<dbReference type="KEGG" id="pseb:EOK75_20325"/>
<dbReference type="InterPro" id="IPR033756">
    <property type="entry name" value="YlxH/NBP35"/>
</dbReference>
<proteinExistence type="predicted"/>
<evidence type="ECO:0000256" key="1">
    <source>
        <dbReference type="ARBA" id="ARBA00022741"/>
    </source>
</evidence>
<reference evidence="4 5" key="1">
    <citation type="submission" date="2019-05" db="EMBL/GenBank/DDBJ databases">
        <title>Pseudorhodobacter turbinis sp. nov., isolated from the gut of the Korean turban shell.</title>
        <authorList>
            <person name="Jeong Y.-S."/>
            <person name="Kang W.-R."/>
            <person name="Bae J.-W."/>
        </authorList>
    </citation>
    <scope>NUCLEOTIDE SEQUENCE [LARGE SCALE GENOMIC DNA]</scope>
    <source>
        <strain evidence="4 5">S12M18</strain>
        <plasmid evidence="4 5">unnamed2</plasmid>
    </source>
</reference>
<keyword evidence="2" id="KW-0067">ATP-binding</keyword>
<protein>
    <submittedName>
        <fullName evidence="4">CpsD/CapB family tyrosine-protein kinase</fullName>
    </submittedName>
</protein>
<evidence type="ECO:0000256" key="2">
    <source>
        <dbReference type="ARBA" id="ARBA00022840"/>
    </source>
</evidence>
<dbReference type="RefSeq" id="WP_137195916.1">
    <property type="nucleotide sequence ID" value="NZ_CP039966.1"/>
</dbReference>
<name>A0A4P8EM49_9RHOB</name>
<sequence length="277" mass="30500">MEKIQSALAKARAERETTARGATPAPMPSEVPVSNCDADSVDAAWKALPEMSISADLMTRNRIVAFEGGRDAMVIDMLRTRTLQQMRDNGWRRLAITSPTAACGKSTIALNLALSLQRQSQMRTVLMELDLRRPSMARLTGIKENISFGHVLEGTRDFRDNALRYGNNLAISSNPKPWRDSAELLSGSNVQAALTAIETEFAPDVMLFDMPPMLEIDDMMAFARNVDCVLLVAGAEASTIKEIDMCETELATQTNVMGVILNKCRYMGAEYGYGYYG</sequence>
<dbReference type="Proteomes" id="UP000298631">
    <property type="component" value="Plasmid unnamed2"/>
</dbReference>
<dbReference type="PANTHER" id="PTHR32309:SF31">
    <property type="entry name" value="CAPSULAR EXOPOLYSACCHARIDE FAMILY"/>
    <property type="match status" value="1"/>
</dbReference>
<dbReference type="Gene3D" id="3.40.50.300">
    <property type="entry name" value="P-loop containing nucleotide triphosphate hydrolases"/>
    <property type="match status" value="1"/>
</dbReference>
<gene>
    <name evidence="4" type="ORF">EOK75_20325</name>
</gene>
<keyword evidence="4" id="KW-0614">Plasmid</keyword>
<evidence type="ECO:0000313" key="4">
    <source>
        <dbReference type="EMBL" id="QCO58109.1"/>
    </source>
</evidence>
<evidence type="ECO:0000313" key="5">
    <source>
        <dbReference type="Proteomes" id="UP000298631"/>
    </source>
</evidence>
<dbReference type="GO" id="GO:0005524">
    <property type="term" value="F:ATP binding"/>
    <property type="evidence" value="ECO:0007669"/>
    <property type="project" value="UniProtKB-KW"/>
</dbReference>